<evidence type="ECO:0000313" key="2">
    <source>
        <dbReference type="Proteomes" id="UP000281955"/>
    </source>
</evidence>
<dbReference type="OrthoDB" id="3366858at2"/>
<evidence type="ECO:0000313" key="1">
    <source>
        <dbReference type="EMBL" id="RKS80089.1"/>
    </source>
</evidence>
<dbReference type="AlphaFoldDB" id="A0A420XTV7"/>
<dbReference type="RefSeq" id="WP_121191824.1">
    <property type="nucleotide sequence ID" value="NZ_RBWV01000009.1"/>
</dbReference>
<proteinExistence type="predicted"/>
<sequence>MALYAAPARTASRTARPVLAVVVAALLLFALGRGLGLLDLRNPFAATRTDRSGPALMKALTDLKEFHGSSAQYQQVVRIDESHKFVPGFVAGQSTTFLATGSADGIVDFSKLSPSDVVVDGKAVTITLPHAYLGQARLDATQSRVLERDRGVVDRATEALGNGGSDTAYWKAGQQKIDAAAAADPSVLARAEDNARATLTTLAGSLGYDSVTVVFADDPALSQS</sequence>
<gene>
    <name evidence="1" type="ORF">CLV35_0509</name>
</gene>
<keyword evidence="2" id="KW-1185">Reference proteome</keyword>
<protein>
    <submittedName>
        <fullName evidence="1">Uncharacterized protein DUF4230</fullName>
    </submittedName>
</protein>
<name>A0A420XTV7_9ACTN</name>
<dbReference type="Proteomes" id="UP000281955">
    <property type="component" value="Unassembled WGS sequence"/>
</dbReference>
<organism evidence="1 2">
    <name type="scientific">Motilibacter peucedani</name>
    <dbReference type="NCBI Taxonomy" id="598650"/>
    <lineage>
        <taxon>Bacteria</taxon>
        <taxon>Bacillati</taxon>
        <taxon>Actinomycetota</taxon>
        <taxon>Actinomycetes</taxon>
        <taxon>Motilibacterales</taxon>
        <taxon>Motilibacteraceae</taxon>
        <taxon>Motilibacter</taxon>
    </lineage>
</organism>
<dbReference type="InParanoid" id="A0A420XTV7"/>
<dbReference type="EMBL" id="RBWV01000009">
    <property type="protein sequence ID" value="RKS80089.1"/>
    <property type="molecule type" value="Genomic_DNA"/>
</dbReference>
<reference evidence="1 2" key="1">
    <citation type="submission" date="2018-10" db="EMBL/GenBank/DDBJ databases">
        <title>Genomic Encyclopedia of Archaeal and Bacterial Type Strains, Phase II (KMG-II): from individual species to whole genera.</title>
        <authorList>
            <person name="Goeker M."/>
        </authorList>
    </citation>
    <scope>NUCLEOTIDE SEQUENCE [LARGE SCALE GENOMIC DNA]</scope>
    <source>
        <strain evidence="1 2">RP-AC37</strain>
    </source>
</reference>
<accession>A0A420XTV7</accession>
<dbReference type="InterPro" id="IPR025324">
    <property type="entry name" value="DUF4230"/>
</dbReference>
<comment type="caution">
    <text evidence="1">The sequence shown here is derived from an EMBL/GenBank/DDBJ whole genome shotgun (WGS) entry which is preliminary data.</text>
</comment>
<dbReference type="Pfam" id="PF14014">
    <property type="entry name" value="DUF4230"/>
    <property type="match status" value="1"/>
</dbReference>